<organism evidence="9">
    <name type="scientific">Chaetoceros debilis</name>
    <dbReference type="NCBI Taxonomy" id="122233"/>
    <lineage>
        <taxon>Eukaryota</taxon>
        <taxon>Sar</taxon>
        <taxon>Stramenopiles</taxon>
        <taxon>Ochrophyta</taxon>
        <taxon>Bacillariophyta</taxon>
        <taxon>Coscinodiscophyceae</taxon>
        <taxon>Chaetocerotophycidae</taxon>
        <taxon>Chaetocerotales</taxon>
        <taxon>Chaetocerotaceae</taxon>
        <taxon>Chaetoceros</taxon>
    </lineage>
</organism>
<dbReference type="GO" id="GO:0016020">
    <property type="term" value="C:membrane"/>
    <property type="evidence" value="ECO:0007669"/>
    <property type="project" value="UniProtKB-SubCell"/>
</dbReference>
<evidence type="ECO:0000259" key="8">
    <source>
        <dbReference type="Pfam" id="PF02096"/>
    </source>
</evidence>
<feature type="region of interest" description="Disordered" evidence="6">
    <location>
        <begin position="429"/>
        <end position="451"/>
    </location>
</feature>
<evidence type="ECO:0000313" key="9">
    <source>
        <dbReference type="EMBL" id="CAE0464509.1"/>
    </source>
</evidence>
<dbReference type="PANTHER" id="PTHR12428:SF14">
    <property type="entry name" value="ALBINO3-LIKE PROTEIN 1, CHLOROPLASTIC"/>
    <property type="match status" value="1"/>
</dbReference>
<dbReference type="NCBIfam" id="TIGR03592">
    <property type="entry name" value="yidC_oxa1_cterm"/>
    <property type="match status" value="1"/>
</dbReference>
<evidence type="ECO:0000256" key="6">
    <source>
        <dbReference type="SAM" id="MobiDB-lite"/>
    </source>
</evidence>
<keyword evidence="7" id="KW-0732">Signal</keyword>
<name>A0A7S3Q3J2_9STRA</name>
<dbReference type="InterPro" id="IPR047196">
    <property type="entry name" value="YidC_ALB_C"/>
</dbReference>
<feature type="domain" description="Membrane insertase YidC/Oxa/ALB C-terminal" evidence="8">
    <location>
        <begin position="117"/>
        <end position="335"/>
    </location>
</feature>
<dbReference type="GO" id="GO:0032977">
    <property type="term" value="F:membrane insertase activity"/>
    <property type="evidence" value="ECO:0007669"/>
    <property type="project" value="InterPro"/>
</dbReference>
<comment type="similarity">
    <text evidence="5">Belongs to the OXA1/ALB3/YidC family.</text>
</comment>
<protein>
    <recommendedName>
        <fullName evidence="8">Membrane insertase YidC/Oxa/ALB C-terminal domain-containing protein</fullName>
    </recommendedName>
</protein>
<reference evidence="9" key="1">
    <citation type="submission" date="2021-01" db="EMBL/GenBank/DDBJ databases">
        <authorList>
            <person name="Corre E."/>
            <person name="Pelletier E."/>
            <person name="Niang G."/>
            <person name="Scheremetjew M."/>
            <person name="Finn R."/>
            <person name="Kale V."/>
            <person name="Holt S."/>
            <person name="Cochrane G."/>
            <person name="Meng A."/>
            <person name="Brown T."/>
            <person name="Cohen L."/>
        </authorList>
    </citation>
    <scope>NUCLEOTIDE SEQUENCE</scope>
    <source>
        <strain evidence="9">MM31A-1</strain>
    </source>
</reference>
<dbReference type="Pfam" id="PF02096">
    <property type="entry name" value="60KD_IMP"/>
    <property type="match status" value="1"/>
</dbReference>
<dbReference type="InterPro" id="IPR001708">
    <property type="entry name" value="YidC/ALB3/OXA1/COX18"/>
</dbReference>
<sequence>MKLISALPLLLTLGTASAFISPSSNAFVGNNLERSQSAKLNLLPDIVGSGDLTSLQHLVESSSSLLSDAAAATADAAVAADDGGWWQNYLSVYKGLLITVHSTIDQPLKNAGWDQTWGVSIAVFTTLVRTALLPLSIQQTKSTEYIKLLKPYQDEIKEKFKDNKDMQNRATAKLFEDAEANPLTGCLISILQLPILIGLYRSITLLAKEGQLQEPFLWIPNLEGPVSAPDFRGMEWLTQGWVDGVPSLGWETTLAYLVMPIVLVLGQKVTMSVLTPATDKSKMTDEEREQTERTEGIFKFLPLLIGFFSLQVPAGLTIYWFTANIYTLSQSLAIRSFYKTNPPVIELPDYWDALDDEDSMSPEEKRKAAEAGMAVGPKWQDILDEANYHYVIERKPLRLDSAAWERAQKEEISIPTEMLSWVNESVEHAAKGETKTAEEETKSLKKDAVKA</sequence>
<evidence type="ECO:0000256" key="1">
    <source>
        <dbReference type="ARBA" id="ARBA00004141"/>
    </source>
</evidence>
<dbReference type="GO" id="GO:0051205">
    <property type="term" value="P:protein insertion into membrane"/>
    <property type="evidence" value="ECO:0007669"/>
    <property type="project" value="TreeGrafter"/>
</dbReference>
<accession>A0A7S3Q3J2</accession>
<feature type="chain" id="PRO_5030606169" description="Membrane insertase YidC/Oxa/ALB C-terminal domain-containing protein" evidence="7">
    <location>
        <begin position="19"/>
        <end position="451"/>
    </location>
</feature>
<evidence type="ECO:0000256" key="3">
    <source>
        <dbReference type="ARBA" id="ARBA00022989"/>
    </source>
</evidence>
<feature type="signal peptide" evidence="7">
    <location>
        <begin position="1"/>
        <end position="18"/>
    </location>
</feature>
<dbReference type="InterPro" id="IPR028055">
    <property type="entry name" value="YidC/Oxa/ALB_C"/>
</dbReference>
<gene>
    <name evidence="9" type="ORF">CDEB00056_LOCUS9350</name>
</gene>
<evidence type="ECO:0000256" key="4">
    <source>
        <dbReference type="ARBA" id="ARBA00023136"/>
    </source>
</evidence>
<evidence type="ECO:0000256" key="5">
    <source>
        <dbReference type="RuleBase" id="RU003945"/>
    </source>
</evidence>
<dbReference type="AlphaFoldDB" id="A0A7S3Q3J2"/>
<dbReference type="CDD" id="cd20070">
    <property type="entry name" value="5TM_YidC_Alb3"/>
    <property type="match status" value="1"/>
</dbReference>
<keyword evidence="3" id="KW-1133">Transmembrane helix</keyword>
<keyword evidence="4" id="KW-0472">Membrane</keyword>
<dbReference type="PANTHER" id="PTHR12428">
    <property type="entry name" value="OXA1"/>
    <property type="match status" value="1"/>
</dbReference>
<comment type="subcellular location">
    <subcellularLocation>
        <location evidence="1 5">Membrane</location>
        <topology evidence="1 5">Multi-pass membrane protein</topology>
    </subcellularLocation>
</comment>
<keyword evidence="2 5" id="KW-0812">Transmembrane</keyword>
<dbReference type="EMBL" id="HBIO01012026">
    <property type="protein sequence ID" value="CAE0464509.1"/>
    <property type="molecule type" value="Transcribed_RNA"/>
</dbReference>
<evidence type="ECO:0000256" key="7">
    <source>
        <dbReference type="SAM" id="SignalP"/>
    </source>
</evidence>
<proteinExistence type="inferred from homology"/>
<evidence type="ECO:0000256" key="2">
    <source>
        <dbReference type="ARBA" id="ARBA00022692"/>
    </source>
</evidence>